<evidence type="ECO:0000313" key="2">
    <source>
        <dbReference type="Proteomes" id="UP000320722"/>
    </source>
</evidence>
<sequence length="392" mass="42344">MPVIFDSQAVENLIQTAMYRPESQTLLMKLFPVLLLMPLLLLPIGCGKQDEIHTYEVPKEGTDLGPAQATSAEAKPTRMLAAILPGDGQNWFFKMTGTPKQVAAQFDTFIEFLKSVTLKAGQPEWKLPADWTQEPGSSMRFATLKVKDTDPPLEMSVIPLPPSGTLENVNRWRDQVGLAPITEKDLTAAEGVSPGLDQEQFTLKAGDKTITVVSLDGKMADNPMSRAPFASGMMGGGMPAPGGPAASTPPAAAAQIKYETPSGWKPGRSGGMRKAAFNVSADGETGEVTVIDLAKDSSPLLPNINRWRDQVKLKAITDADLSGNSEQLKAGDLEATYVKLIGPEGETPRPAILGAIIYRDNLAWFVKFTGPAKLAEKEEANFKEFVKSIRFE</sequence>
<reference evidence="1 2" key="1">
    <citation type="submission" date="2019-02" db="EMBL/GenBank/DDBJ databases">
        <title>Deep-cultivation of Planctomycetes and their phenomic and genomic characterization uncovers novel biology.</title>
        <authorList>
            <person name="Wiegand S."/>
            <person name="Jogler M."/>
            <person name="Boedeker C."/>
            <person name="Pinto D."/>
            <person name="Vollmers J."/>
            <person name="Rivas-Marin E."/>
            <person name="Kohn T."/>
            <person name="Peeters S.H."/>
            <person name="Heuer A."/>
            <person name="Rast P."/>
            <person name="Oberbeckmann S."/>
            <person name="Bunk B."/>
            <person name="Jeske O."/>
            <person name="Meyerdierks A."/>
            <person name="Storesund J.E."/>
            <person name="Kallscheuer N."/>
            <person name="Luecker S."/>
            <person name="Lage O.M."/>
            <person name="Pohl T."/>
            <person name="Merkel B.J."/>
            <person name="Hornburger P."/>
            <person name="Mueller R.-W."/>
            <person name="Bruemmer F."/>
            <person name="Labrenz M."/>
            <person name="Spormann A.M."/>
            <person name="Op den Camp H."/>
            <person name="Overmann J."/>
            <person name="Amann R."/>
            <person name="Jetten M.S.M."/>
            <person name="Mascher T."/>
            <person name="Medema M.H."/>
            <person name="Devos D.P."/>
            <person name="Kaster A.-K."/>
            <person name="Ovreas L."/>
            <person name="Rohde M."/>
            <person name="Galperin M.Y."/>
            <person name="Jogler C."/>
        </authorList>
    </citation>
    <scope>NUCLEOTIDE SEQUENCE [LARGE SCALE GENOMIC DNA]</scope>
    <source>
        <strain evidence="1 2">V6</strain>
    </source>
</reference>
<name>A0A517W6N6_9PLAN</name>
<dbReference type="EMBL" id="CP036347">
    <property type="protein sequence ID" value="QDU00890.1"/>
    <property type="molecule type" value="Genomic_DNA"/>
</dbReference>
<proteinExistence type="predicted"/>
<protein>
    <submittedName>
        <fullName evidence="1">Uncharacterized protein</fullName>
    </submittedName>
</protein>
<organism evidence="1 2">
    <name type="scientific">Gimesia chilikensis</name>
    <dbReference type="NCBI Taxonomy" id="2605989"/>
    <lineage>
        <taxon>Bacteria</taxon>
        <taxon>Pseudomonadati</taxon>
        <taxon>Planctomycetota</taxon>
        <taxon>Planctomycetia</taxon>
        <taxon>Planctomycetales</taxon>
        <taxon>Planctomycetaceae</taxon>
        <taxon>Gimesia</taxon>
    </lineage>
</organism>
<dbReference type="AlphaFoldDB" id="A0A517W6N6"/>
<evidence type="ECO:0000313" key="1">
    <source>
        <dbReference type="EMBL" id="QDU00890.1"/>
    </source>
</evidence>
<gene>
    <name evidence="1" type="ORF">V6x_05660</name>
</gene>
<accession>A0A517W6N6</accession>
<dbReference type="Proteomes" id="UP000320722">
    <property type="component" value="Chromosome"/>
</dbReference>
<dbReference type="RefSeq" id="WP_145036368.1">
    <property type="nucleotide sequence ID" value="NZ_CP036347.1"/>
</dbReference>